<name>A0A086K0Z8_TOXGO</name>
<reference evidence="1 2" key="1">
    <citation type="submission" date="2014-02" db="EMBL/GenBank/DDBJ databases">
        <authorList>
            <person name="Sibley D."/>
            <person name="Venepally P."/>
            <person name="Karamycheva S."/>
            <person name="Hadjithomas M."/>
            <person name="Khan A."/>
            <person name="Brunk B."/>
            <person name="Roos D."/>
            <person name="Caler E."/>
            <person name="Lorenzi H."/>
        </authorList>
    </citation>
    <scope>NUCLEOTIDE SEQUENCE [LARGE SCALE GENOMIC DNA]</scope>
    <source>
        <strain evidence="1 2">GAB2-2007-GAL-DOM2</strain>
    </source>
</reference>
<protein>
    <submittedName>
        <fullName evidence="1">Uncharacterized protein</fullName>
    </submittedName>
</protein>
<gene>
    <name evidence="1" type="ORF">TGDOM2_204150</name>
</gene>
<organism evidence="1 2">
    <name type="scientific">Toxoplasma gondii GAB2-2007-GAL-DOM2</name>
    <dbReference type="NCBI Taxonomy" id="1130820"/>
    <lineage>
        <taxon>Eukaryota</taxon>
        <taxon>Sar</taxon>
        <taxon>Alveolata</taxon>
        <taxon>Apicomplexa</taxon>
        <taxon>Conoidasida</taxon>
        <taxon>Coccidia</taxon>
        <taxon>Eucoccidiorida</taxon>
        <taxon>Eimeriorina</taxon>
        <taxon>Sarcocystidae</taxon>
        <taxon>Toxoplasma</taxon>
    </lineage>
</organism>
<evidence type="ECO:0000313" key="1">
    <source>
        <dbReference type="EMBL" id="KFG38066.1"/>
    </source>
</evidence>
<dbReference type="AlphaFoldDB" id="A0A086K0Z8"/>
<evidence type="ECO:0000313" key="2">
    <source>
        <dbReference type="Proteomes" id="UP000028837"/>
    </source>
</evidence>
<sequence>CLLRKKNLRSVFFLDSAFLSGRICARRAAGRSGWSFPTSSSISAHAVFQEGVGLSVRRGRRCCCVHPPFAKNFLSAATLALSSVSLSDQQLSQTTCDASECTDTDAAPRAARAVSRLFLYFKSVTPTCQTRFRAGAFVRLSSPRLSRASWPRFSSLSPAFPSPALRPFVLHCRASALCREPRACRLAARLLAQGLNAAAS</sequence>
<dbReference type="EMBL" id="AHZU02000964">
    <property type="protein sequence ID" value="KFG38066.1"/>
    <property type="molecule type" value="Genomic_DNA"/>
</dbReference>
<dbReference type="VEuPathDB" id="ToxoDB:TGDOM2_204150"/>
<proteinExistence type="predicted"/>
<accession>A0A086K0Z8</accession>
<feature type="non-terminal residue" evidence="1">
    <location>
        <position position="1"/>
    </location>
</feature>
<comment type="caution">
    <text evidence="1">The sequence shown here is derived from an EMBL/GenBank/DDBJ whole genome shotgun (WGS) entry which is preliminary data.</text>
</comment>
<dbReference type="Proteomes" id="UP000028837">
    <property type="component" value="Unassembled WGS sequence"/>
</dbReference>